<dbReference type="KEGG" id="haxz:M0R88_12270"/>
<organism evidence="1 2">
    <name type="scientific">Halorussus gelatinilyticus</name>
    <dbReference type="NCBI Taxonomy" id="2937524"/>
    <lineage>
        <taxon>Archaea</taxon>
        <taxon>Methanobacteriati</taxon>
        <taxon>Methanobacteriota</taxon>
        <taxon>Stenosarchaea group</taxon>
        <taxon>Halobacteria</taxon>
        <taxon>Halobacteriales</taxon>
        <taxon>Haladaptataceae</taxon>
        <taxon>Halorussus</taxon>
    </lineage>
</organism>
<sequence>MRPTEYHITDLDLFLSEISPGQTRPARTKFGISYGSNPRYEADIGAFVTPFELEVRLYESNVPEAQIEESDEPTGTIECQFLAIVEGDESEFESILERWKRDGYDAVSADFRSHLEEGITDEVVVPIAGLLRPSYRGLIPRLRAGDALAESADDADLS</sequence>
<protein>
    <submittedName>
        <fullName evidence="1">Uncharacterized protein</fullName>
    </submittedName>
</protein>
<evidence type="ECO:0000313" key="1">
    <source>
        <dbReference type="EMBL" id="UPV99297.1"/>
    </source>
</evidence>
<proteinExistence type="predicted"/>
<dbReference type="Proteomes" id="UP000830434">
    <property type="component" value="Chromosome"/>
</dbReference>
<dbReference type="EMBL" id="CP096658">
    <property type="protein sequence ID" value="UPV99297.1"/>
    <property type="molecule type" value="Genomic_DNA"/>
</dbReference>
<reference evidence="1" key="1">
    <citation type="submission" date="2022-04" db="EMBL/GenBank/DDBJ databases">
        <title>Diverse halophilic archaea isolated from saline environments.</title>
        <authorList>
            <person name="Cui H.-L."/>
        </authorList>
    </citation>
    <scope>NUCLEOTIDE SEQUENCE</scope>
    <source>
        <strain evidence="1">XZYJT40</strain>
    </source>
</reference>
<keyword evidence="2" id="KW-1185">Reference proteome</keyword>
<name>A0A8U0IEG6_9EURY</name>
<dbReference type="AlphaFoldDB" id="A0A8U0IEG6"/>
<gene>
    <name evidence="1" type="ORF">M0R88_12270</name>
</gene>
<dbReference type="RefSeq" id="WP_248653795.1">
    <property type="nucleotide sequence ID" value="NZ_CP096658.1"/>
</dbReference>
<accession>A0A8U0IEG6</accession>
<dbReference type="GeneID" id="72190643"/>
<evidence type="ECO:0000313" key="2">
    <source>
        <dbReference type="Proteomes" id="UP000830434"/>
    </source>
</evidence>